<organism evidence="2 3">
    <name type="scientific">Cercophora samala</name>
    <dbReference type="NCBI Taxonomy" id="330535"/>
    <lineage>
        <taxon>Eukaryota</taxon>
        <taxon>Fungi</taxon>
        <taxon>Dikarya</taxon>
        <taxon>Ascomycota</taxon>
        <taxon>Pezizomycotina</taxon>
        <taxon>Sordariomycetes</taxon>
        <taxon>Sordariomycetidae</taxon>
        <taxon>Sordariales</taxon>
        <taxon>Lasiosphaeriaceae</taxon>
        <taxon>Cercophora</taxon>
    </lineage>
</organism>
<feature type="compositionally biased region" description="Polar residues" evidence="1">
    <location>
        <begin position="172"/>
        <end position="188"/>
    </location>
</feature>
<name>A0AA39ZK85_9PEZI</name>
<accession>A0AA39ZK85</accession>
<evidence type="ECO:0000313" key="2">
    <source>
        <dbReference type="EMBL" id="KAK0672551.1"/>
    </source>
</evidence>
<proteinExistence type="predicted"/>
<dbReference type="AlphaFoldDB" id="A0AA39ZK85"/>
<feature type="region of interest" description="Disordered" evidence="1">
    <location>
        <begin position="172"/>
        <end position="203"/>
    </location>
</feature>
<reference evidence="2" key="1">
    <citation type="submission" date="2023-06" db="EMBL/GenBank/DDBJ databases">
        <title>Genome-scale phylogeny and comparative genomics of the fungal order Sordariales.</title>
        <authorList>
            <consortium name="Lawrence Berkeley National Laboratory"/>
            <person name="Hensen N."/>
            <person name="Bonometti L."/>
            <person name="Westerberg I."/>
            <person name="Brannstrom I.O."/>
            <person name="Guillou S."/>
            <person name="Cros-Aarteil S."/>
            <person name="Calhoun S."/>
            <person name="Haridas S."/>
            <person name="Kuo A."/>
            <person name="Mondo S."/>
            <person name="Pangilinan J."/>
            <person name="Riley R."/>
            <person name="Labutti K."/>
            <person name="Andreopoulos B."/>
            <person name="Lipzen A."/>
            <person name="Chen C."/>
            <person name="Yanf M."/>
            <person name="Daum C."/>
            <person name="Ng V."/>
            <person name="Clum A."/>
            <person name="Steindorff A."/>
            <person name="Ohm R."/>
            <person name="Martin F."/>
            <person name="Silar P."/>
            <person name="Natvig D."/>
            <person name="Lalanne C."/>
            <person name="Gautier V."/>
            <person name="Ament-Velasquez S.L."/>
            <person name="Kruys A."/>
            <person name="Hutchinson M.I."/>
            <person name="Powell A.J."/>
            <person name="Barry K."/>
            <person name="Miller A.N."/>
            <person name="Grigoriev I.V."/>
            <person name="Debuchy R."/>
            <person name="Gladieux P."/>
            <person name="Thoren M.H."/>
            <person name="Johannesson H."/>
        </authorList>
    </citation>
    <scope>NUCLEOTIDE SEQUENCE</scope>
    <source>
        <strain evidence="2">CBS 307.81</strain>
    </source>
</reference>
<keyword evidence="3" id="KW-1185">Reference proteome</keyword>
<evidence type="ECO:0000256" key="1">
    <source>
        <dbReference type="SAM" id="MobiDB-lite"/>
    </source>
</evidence>
<comment type="caution">
    <text evidence="2">The sequence shown here is derived from an EMBL/GenBank/DDBJ whole genome shotgun (WGS) entry which is preliminary data.</text>
</comment>
<evidence type="ECO:0000313" key="3">
    <source>
        <dbReference type="Proteomes" id="UP001174997"/>
    </source>
</evidence>
<gene>
    <name evidence="2" type="ORF">QBC41DRAFT_313481</name>
</gene>
<dbReference type="EMBL" id="JAULSY010000012">
    <property type="protein sequence ID" value="KAK0672551.1"/>
    <property type="molecule type" value="Genomic_DNA"/>
</dbReference>
<protein>
    <submittedName>
        <fullName evidence="2">Uncharacterized protein</fullName>
    </submittedName>
</protein>
<sequence length="556" mass="64219">MARPHLLLIPGELRNYIYKDYLGAGHEGVNEYIYDYEANKLRTADNRPIDLNLMYTCKVIAQEMHGLPLRLFTVSFSTLFSDSLRTRAARWAYFNAQFDNRTGWPSVCEALDRETVRQVVGEQSILLHTWYVGQDDARLHDYPAFDPAGWDQVPSVQRSLRAQLIQKVIAQGTGTTGWDPSQGSSGEEWNSRRNENEPDEEWDTRGGLAAFLDFVGEPWRIPTEDELDAIGARLPTRKLHMAAMTRDMWQSHPGRFRFSAAAAAIHFLGSLPVSTRKLITKIRLQEDQISVAFPECHIRGLVPYCQENPALRIERCASLWVNLFQIPYWDCVSCQYQSNDFFIHDGEFGVVNFDLNFGGWYDSKDALCVRFASAPVAAWMAEAAHPEVPNTISLVLDGDPTPERSADVFRDAFQVDAAWQIALERRWKKPHDLYRTRIYDSFEGWGWKAVNFPQLLRDLNKPSSRIRCNFDPGQPWDDERIEELIRNREREEGDSVNSQYYAWSEGGDKERFFYAHTFYETASPLPTFFELLGVNMKVRQDETEWIPPWEPRDDQS</sequence>
<dbReference type="Proteomes" id="UP001174997">
    <property type="component" value="Unassembled WGS sequence"/>
</dbReference>